<feature type="compositionally biased region" description="Low complexity" evidence="1">
    <location>
        <begin position="23"/>
        <end position="51"/>
    </location>
</feature>
<feature type="region of interest" description="Disordered" evidence="1">
    <location>
        <begin position="1"/>
        <end position="64"/>
    </location>
</feature>
<dbReference type="Proteomes" id="UP000799764">
    <property type="component" value="Unassembled WGS sequence"/>
</dbReference>
<dbReference type="EMBL" id="MU001512">
    <property type="protein sequence ID" value="KAF2438339.1"/>
    <property type="molecule type" value="Genomic_DNA"/>
</dbReference>
<evidence type="ECO:0000313" key="3">
    <source>
        <dbReference type="Proteomes" id="UP000799764"/>
    </source>
</evidence>
<comment type="caution">
    <text evidence="2">The sequence shown here is derived from an EMBL/GenBank/DDBJ whole genome shotgun (WGS) entry which is preliminary data.</text>
</comment>
<protein>
    <submittedName>
        <fullName evidence="2">Uncharacterized protein</fullName>
    </submittedName>
</protein>
<accession>A0A9P4P4R5</accession>
<reference evidence="2" key="1">
    <citation type="journal article" date="2020" name="Stud. Mycol.">
        <title>101 Dothideomycetes genomes: a test case for predicting lifestyles and emergence of pathogens.</title>
        <authorList>
            <person name="Haridas S."/>
            <person name="Albert R."/>
            <person name="Binder M."/>
            <person name="Bloem J."/>
            <person name="Labutti K."/>
            <person name="Salamov A."/>
            <person name="Andreopoulos B."/>
            <person name="Baker S."/>
            <person name="Barry K."/>
            <person name="Bills G."/>
            <person name="Bluhm B."/>
            <person name="Cannon C."/>
            <person name="Castanera R."/>
            <person name="Culley D."/>
            <person name="Daum C."/>
            <person name="Ezra D."/>
            <person name="Gonzalez J."/>
            <person name="Henrissat B."/>
            <person name="Kuo A."/>
            <person name="Liang C."/>
            <person name="Lipzen A."/>
            <person name="Lutzoni F."/>
            <person name="Magnuson J."/>
            <person name="Mondo S."/>
            <person name="Nolan M."/>
            <person name="Ohm R."/>
            <person name="Pangilinan J."/>
            <person name="Park H.-J."/>
            <person name="Ramirez L."/>
            <person name="Alfaro M."/>
            <person name="Sun H."/>
            <person name="Tritt A."/>
            <person name="Yoshinaga Y."/>
            <person name="Zwiers L.-H."/>
            <person name="Turgeon B."/>
            <person name="Goodwin S."/>
            <person name="Spatafora J."/>
            <person name="Crous P."/>
            <person name="Grigoriev I."/>
        </authorList>
    </citation>
    <scope>NUCLEOTIDE SEQUENCE</scope>
    <source>
        <strain evidence="2">CBS 690.94</strain>
    </source>
</reference>
<evidence type="ECO:0000256" key="1">
    <source>
        <dbReference type="SAM" id="MobiDB-lite"/>
    </source>
</evidence>
<sequence length="96" mass="9575">MPPKAAPPRGRGRGRGRGGPTRGGASARPATETPAPQTDAQTTPAAPAEPDVIPDPAALPKIEDGANADAAVAATVEGASVDPVSVILVQRTQTNY</sequence>
<name>A0A9P4P4R5_9PLEO</name>
<keyword evidence="3" id="KW-1185">Reference proteome</keyword>
<proteinExistence type="predicted"/>
<gene>
    <name evidence="2" type="ORF">P171DRAFT_159011</name>
</gene>
<evidence type="ECO:0000313" key="2">
    <source>
        <dbReference type="EMBL" id="KAF2438339.1"/>
    </source>
</evidence>
<organism evidence="2 3">
    <name type="scientific">Karstenula rhodostoma CBS 690.94</name>
    <dbReference type="NCBI Taxonomy" id="1392251"/>
    <lineage>
        <taxon>Eukaryota</taxon>
        <taxon>Fungi</taxon>
        <taxon>Dikarya</taxon>
        <taxon>Ascomycota</taxon>
        <taxon>Pezizomycotina</taxon>
        <taxon>Dothideomycetes</taxon>
        <taxon>Pleosporomycetidae</taxon>
        <taxon>Pleosporales</taxon>
        <taxon>Massarineae</taxon>
        <taxon>Didymosphaeriaceae</taxon>
        <taxon>Karstenula</taxon>
    </lineage>
</organism>
<dbReference type="AlphaFoldDB" id="A0A9P4P4R5"/>